<reference evidence="2 3" key="1">
    <citation type="submission" date="2023-07" db="EMBL/GenBank/DDBJ databases">
        <title>Genomic Encyclopedia of Type Strains, Phase IV (KMG-IV): sequencing the most valuable type-strain genomes for metagenomic binning, comparative biology and taxonomic classification.</title>
        <authorList>
            <person name="Goeker M."/>
        </authorList>
    </citation>
    <scope>NUCLEOTIDE SEQUENCE [LARGE SCALE GENOMIC DNA]</scope>
    <source>
        <strain evidence="2 3">DSM 19619</strain>
    </source>
</reference>
<evidence type="ECO:0000313" key="3">
    <source>
        <dbReference type="Proteomes" id="UP001242480"/>
    </source>
</evidence>
<keyword evidence="3" id="KW-1185">Reference proteome</keyword>
<comment type="caution">
    <text evidence="2">The sequence shown here is derived from an EMBL/GenBank/DDBJ whole genome shotgun (WGS) entry which is preliminary data.</text>
</comment>
<dbReference type="InterPro" id="IPR047263">
    <property type="entry name" value="HNL-like_cupin"/>
</dbReference>
<dbReference type="Gene3D" id="2.60.120.10">
    <property type="entry name" value="Jelly Rolls"/>
    <property type="match status" value="1"/>
</dbReference>
<name>A0ABU0JLZ8_9HYPH</name>
<organism evidence="2 3">
    <name type="scientific">Labrys wisconsinensis</name>
    <dbReference type="NCBI Taxonomy" id="425677"/>
    <lineage>
        <taxon>Bacteria</taxon>
        <taxon>Pseudomonadati</taxon>
        <taxon>Pseudomonadota</taxon>
        <taxon>Alphaproteobacteria</taxon>
        <taxon>Hyphomicrobiales</taxon>
        <taxon>Xanthobacteraceae</taxon>
        <taxon>Labrys</taxon>
    </lineage>
</organism>
<dbReference type="Pfam" id="PF07883">
    <property type="entry name" value="Cupin_2"/>
    <property type="match status" value="1"/>
</dbReference>
<gene>
    <name evidence="2" type="ORF">QO011_008353</name>
</gene>
<dbReference type="PANTHER" id="PTHR43698">
    <property type="entry name" value="RIBD C-TERMINAL DOMAIN CONTAINING PROTEIN"/>
    <property type="match status" value="1"/>
</dbReference>
<dbReference type="Proteomes" id="UP001242480">
    <property type="component" value="Unassembled WGS sequence"/>
</dbReference>
<dbReference type="InterPro" id="IPR014710">
    <property type="entry name" value="RmlC-like_jellyroll"/>
</dbReference>
<dbReference type="InterPro" id="IPR013096">
    <property type="entry name" value="Cupin_2"/>
</dbReference>
<dbReference type="InterPro" id="IPR011051">
    <property type="entry name" value="RmlC_Cupin_sf"/>
</dbReference>
<evidence type="ECO:0000259" key="1">
    <source>
        <dbReference type="Pfam" id="PF07883"/>
    </source>
</evidence>
<feature type="domain" description="Cupin type-2" evidence="1">
    <location>
        <begin position="50"/>
        <end position="116"/>
    </location>
</feature>
<sequence length="132" mass="14460">MPDTNLKPATNVFTADAVASRKGPSEIYSGDVTINTLAIAEKPGLLVVNRVLFAPNSRTVWHTHPNGQVLHCILGVGEFQREGEEIVMLMPGDTVLIQPNERHWHGAAANQAFVHLAINADNDPVWHEPVVR</sequence>
<protein>
    <submittedName>
        <fullName evidence="2">Quercetin dioxygenase-like cupin family protein</fullName>
    </submittedName>
</protein>
<proteinExistence type="predicted"/>
<evidence type="ECO:0000313" key="2">
    <source>
        <dbReference type="EMBL" id="MDQ0475310.1"/>
    </source>
</evidence>
<accession>A0ABU0JLZ8</accession>
<dbReference type="PANTHER" id="PTHR43698:SF1">
    <property type="entry name" value="BLL4564 PROTEIN"/>
    <property type="match status" value="1"/>
</dbReference>
<dbReference type="RefSeq" id="WP_307286363.1">
    <property type="nucleotide sequence ID" value="NZ_JAUSVX010000033.1"/>
</dbReference>
<dbReference type="SUPFAM" id="SSF51182">
    <property type="entry name" value="RmlC-like cupins"/>
    <property type="match status" value="1"/>
</dbReference>
<dbReference type="EMBL" id="JAUSVX010000033">
    <property type="protein sequence ID" value="MDQ0475310.1"/>
    <property type="molecule type" value="Genomic_DNA"/>
</dbReference>
<dbReference type="CDD" id="cd02233">
    <property type="entry name" value="cupin_HNL-like"/>
    <property type="match status" value="1"/>
</dbReference>